<keyword evidence="3" id="KW-1185">Reference proteome</keyword>
<gene>
    <name evidence="2" type="ORF">JZO85_13440</name>
</gene>
<dbReference type="SUPFAM" id="SSF53474">
    <property type="entry name" value="alpha/beta-Hydrolases"/>
    <property type="match status" value="1"/>
</dbReference>
<sequence length="189" mass="21322">MAAISKAILILHEIYGVNDFINDQIHYFEALGFHVYCPNLLKRPAFSYQEAEAAYNYFYSQDHSEMQSNISNAVDRLSRIHEAVFVIGYSVGGTLAWLCSDNINCTGVIACYGSRIRDHVQLMPKCKTLLLFSQEAGFSVRQLASKLANKPTVFIREFDAAHGFLNPSSANYCEHAAKEAQKEILRFLQ</sequence>
<dbReference type="InterPro" id="IPR051049">
    <property type="entry name" value="Dienelactone_hydrolase-like"/>
</dbReference>
<evidence type="ECO:0000259" key="1">
    <source>
        <dbReference type="Pfam" id="PF01738"/>
    </source>
</evidence>
<keyword evidence="2" id="KW-0378">Hydrolase</keyword>
<dbReference type="Gene3D" id="3.40.50.1820">
    <property type="entry name" value="alpha/beta hydrolase"/>
    <property type="match status" value="1"/>
</dbReference>
<organism evidence="2 3">
    <name type="scientific">Candidatus Enterococcus murrayae</name>
    <dbReference type="NCBI Taxonomy" id="2815321"/>
    <lineage>
        <taxon>Bacteria</taxon>
        <taxon>Bacillati</taxon>
        <taxon>Bacillota</taxon>
        <taxon>Bacilli</taxon>
        <taxon>Lactobacillales</taxon>
        <taxon>Enterococcaceae</taxon>
        <taxon>Enterococcus</taxon>
    </lineage>
</organism>
<protein>
    <submittedName>
        <fullName evidence="2">Dienelactone hydrolase family protein</fullName>
    </submittedName>
</protein>
<dbReference type="InterPro" id="IPR002925">
    <property type="entry name" value="Dienelactn_hydro"/>
</dbReference>
<dbReference type="Pfam" id="PF01738">
    <property type="entry name" value="DLH"/>
    <property type="match status" value="1"/>
</dbReference>
<dbReference type="InterPro" id="IPR029058">
    <property type="entry name" value="AB_hydrolase_fold"/>
</dbReference>
<dbReference type="GO" id="GO:0016787">
    <property type="term" value="F:hydrolase activity"/>
    <property type="evidence" value="ECO:0007669"/>
    <property type="project" value="UniProtKB-KW"/>
</dbReference>
<dbReference type="PANTHER" id="PTHR46623:SF6">
    <property type="entry name" value="ALPHA_BETA-HYDROLASES SUPERFAMILY PROTEIN"/>
    <property type="match status" value="1"/>
</dbReference>
<evidence type="ECO:0000313" key="3">
    <source>
        <dbReference type="Proteomes" id="UP000664495"/>
    </source>
</evidence>
<accession>A0ABS3HK23</accession>
<name>A0ABS3HK23_9ENTE</name>
<dbReference type="PANTHER" id="PTHR46623">
    <property type="entry name" value="CARBOXYMETHYLENEBUTENOLIDASE-RELATED"/>
    <property type="match status" value="1"/>
</dbReference>
<feature type="domain" description="Dienelactone hydrolase" evidence="1">
    <location>
        <begin position="6"/>
        <end position="189"/>
    </location>
</feature>
<reference evidence="2 3" key="1">
    <citation type="submission" date="2021-03" db="EMBL/GenBank/DDBJ databases">
        <title>Enterococcal diversity collection.</title>
        <authorList>
            <person name="Gilmore M.S."/>
            <person name="Schwartzman J."/>
            <person name="Van Tyne D."/>
            <person name="Martin M."/>
            <person name="Earl A.M."/>
            <person name="Manson A.L."/>
            <person name="Straub T."/>
            <person name="Salamzade R."/>
            <person name="Saavedra J."/>
            <person name="Lebreton F."/>
            <person name="Prichula J."/>
            <person name="Schaufler K."/>
            <person name="Gaca A."/>
            <person name="Sgardioli B."/>
            <person name="Wagenaar J."/>
            <person name="Strong T."/>
        </authorList>
    </citation>
    <scope>NUCLEOTIDE SEQUENCE [LARGE SCALE GENOMIC DNA]</scope>
    <source>
        <strain evidence="2 3">MJM16</strain>
    </source>
</reference>
<dbReference type="Proteomes" id="UP000664495">
    <property type="component" value="Unassembled WGS sequence"/>
</dbReference>
<dbReference type="EMBL" id="JAFLVR010000030">
    <property type="protein sequence ID" value="MBO0453284.1"/>
    <property type="molecule type" value="Genomic_DNA"/>
</dbReference>
<comment type="caution">
    <text evidence="2">The sequence shown here is derived from an EMBL/GenBank/DDBJ whole genome shotgun (WGS) entry which is preliminary data.</text>
</comment>
<proteinExistence type="predicted"/>
<evidence type="ECO:0000313" key="2">
    <source>
        <dbReference type="EMBL" id="MBO0453284.1"/>
    </source>
</evidence>